<name>A0A6A4ERG5_9STRA</name>
<dbReference type="PROSITE" id="PS50878">
    <property type="entry name" value="RT_POL"/>
    <property type="match status" value="1"/>
</dbReference>
<dbReference type="AlphaFoldDB" id="A0A6A4ERG5"/>
<dbReference type="GO" id="GO:0004519">
    <property type="term" value="F:endonuclease activity"/>
    <property type="evidence" value="ECO:0007669"/>
    <property type="project" value="UniProtKB-KW"/>
</dbReference>
<dbReference type="CDD" id="cd01647">
    <property type="entry name" value="RT_LTR"/>
    <property type="match status" value="1"/>
</dbReference>
<dbReference type="InterPro" id="IPR053134">
    <property type="entry name" value="RNA-dir_DNA_polymerase"/>
</dbReference>
<keyword evidence="4" id="KW-0540">Nuclease</keyword>
<keyword evidence="7" id="KW-0695">RNA-directed DNA polymerase</keyword>
<evidence type="ECO:0000259" key="8">
    <source>
        <dbReference type="PROSITE" id="PS50878"/>
    </source>
</evidence>
<evidence type="ECO:0000256" key="4">
    <source>
        <dbReference type="ARBA" id="ARBA00022722"/>
    </source>
</evidence>
<keyword evidence="5" id="KW-0255">Endonuclease</keyword>
<dbReference type="GO" id="GO:0003964">
    <property type="term" value="F:RNA-directed DNA polymerase activity"/>
    <property type="evidence" value="ECO:0007669"/>
    <property type="project" value="UniProtKB-KW"/>
</dbReference>
<dbReference type="SUPFAM" id="SSF56672">
    <property type="entry name" value="DNA/RNA polymerases"/>
    <property type="match status" value="1"/>
</dbReference>
<dbReference type="InterPro" id="IPR043502">
    <property type="entry name" value="DNA/RNA_pol_sf"/>
</dbReference>
<evidence type="ECO:0000313" key="10">
    <source>
        <dbReference type="Proteomes" id="UP000434957"/>
    </source>
</evidence>
<comment type="caution">
    <text evidence="9">The sequence shown here is derived from an EMBL/GenBank/DDBJ whole genome shotgun (WGS) entry which is preliminary data.</text>
</comment>
<dbReference type="Proteomes" id="UP000434957">
    <property type="component" value="Unassembled WGS sequence"/>
</dbReference>
<dbReference type="GO" id="GO:0008233">
    <property type="term" value="F:peptidase activity"/>
    <property type="evidence" value="ECO:0007669"/>
    <property type="project" value="UniProtKB-KW"/>
</dbReference>
<evidence type="ECO:0000256" key="6">
    <source>
        <dbReference type="ARBA" id="ARBA00022801"/>
    </source>
</evidence>
<dbReference type="InterPro" id="IPR043128">
    <property type="entry name" value="Rev_trsase/Diguanyl_cyclase"/>
</dbReference>
<keyword evidence="10" id="KW-1185">Reference proteome</keyword>
<dbReference type="Gene3D" id="3.30.70.270">
    <property type="match status" value="1"/>
</dbReference>
<keyword evidence="3" id="KW-0548">Nucleotidyltransferase</keyword>
<organism evidence="9 10">
    <name type="scientific">Phytophthora rubi</name>
    <dbReference type="NCBI Taxonomy" id="129364"/>
    <lineage>
        <taxon>Eukaryota</taxon>
        <taxon>Sar</taxon>
        <taxon>Stramenopiles</taxon>
        <taxon>Oomycota</taxon>
        <taxon>Peronosporomycetes</taxon>
        <taxon>Peronosporales</taxon>
        <taxon>Peronosporaceae</taxon>
        <taxon>Phytophthora</taxon>
    </lineage>
</organism>
<gene>
    <name evidence="9" type="ORF">PR003_g15800</name>
</gene>
<reference evidence="9 10" key="1">
    <citation type="submission" date="2018-08" db="EMBL/GenBank/DDBJ databases">
        <title>Genomic investigation of the strawberry pathogen Phytophthora fragariae indicates pathogenicity is determined by transcriptional variation in three key races.</title>
        <authorList>
            <person name="Adams T.M."/>
            <person name="Armitage A.D."/>
            <person name="Sobczyk M.K."/>
            <person name="Bates H.J."/>
            <person name="Dunwell J.M."/>
            <person name="Nellist C.F."/>
            <person name="Harrison R.J."/>
        </authorList>
    </citation>
    <scope>NUCLEOTIDE SEQUENCE [LARGE SCALE GENOMIC DNA]</scope>
    <source>
        <strain evidence="9 10">SCRP333</strain>
    </source>
</reference>
<evidence type="ECO:0000256" key="5">
    <source>
        <dbReference type="ARBA" id="ARBA00022759"/>
    </source>
</evidence>
<accession>A0A6A4ERG5</accession>
<dbReference type="GO" id="GO:0006508">
    <property type="term" value="P:proteolysis"/>
    <property type="evidence" value="ECO:0007669"/>
    <property type="project" value="UniProtKB-KW"/>
</dbReference>
<sequence>MTILAMSGGLSTPRVQRWLNDLGDGDTPLDNEDEVQIGAEDPKDRALMLKLLRVYRKMTTSAGDCPPATILNIQHHIDTGDAAPVLLKRRRQAQVEDEVVDSNVTKMLGAGVTEEGNGAWGFPVVLVRKKDGEIRFCVDYRALNKLTKKDVYPLPRIDETVEALSGALLFTTLDLKAGYWQIMVAPEDRDKTAFVTKKGLYRFVRMPFGLTNALSTFQRMMNQVLRRLTWSTCLVYLDDIVVFTKSGIERHVMELASVLERLVAAGLTLKLRKCRFAMESMEYFGHELSRDGVRPVQRLLTAVQQFPRHSDAVEAKRFVHLAGYYRRFV</sequence>
<dbReference type="PANTHER" id="PTHR24559:SF444">
    <property type="entry name" value="REVERSE TRANSCRIPTASE DOMAIN-CONTAINING PROTEIN"/>
    <property type="match status" value="1"/>
</dbReference>
<dbReference type="PANTHER" id="PTHR24559">
    <property type="entry name" value="TRANSPOSON TY3-I GAG-POL POLYPROTEIN"/>
    <property type="match status" value="1"/>
</dbReference>
<dbReference type="Gene3D" id="3.10.10.10">
    <property type="entry name" value="HIV Type 1 Reverse Transcriptase, subunit A, domain 1"/>
    <property type="match status" value="1"/>
</dbReference>
<protein>
    <recommendedName>
        <fullName evidence="8">Reverse transcriptase domain-containing protein</fullName>
    </recommendedName>
</protein>
<dbReference type="FunFam" id="3.10.10.10:FF:000007">
    <property type="entry name" value="Retrovirus-related Pol polyprotein from transposon 17.6-like Protein"/>
    <property type="match status" value="1"/>
</dbReference>
<dbReference type="Pfam" id="PF00078">
    <property type="entry name" value="RVT_1"/>
    <property type="match status" value="1"/>
</dbReference>
<feature type="domain" description="Reverse transcriptase" evidence="8">
    <location>
        <begin position="108"/>
        <end position="288"/>
    </location>
</feature>
<proteinExistence type="predicted"/>
<dbReference type="InterPro" id="IPR000477">
    <property type="entry name" value="RT_dom"/>
</dbReference>
<evidence type="ECO:0000256" key="7">
    <source>
        <dbReference type="ARBA" id="ARBA00022918"/>
    </source>
</evidence>
<keyword evidence="1" id="KW-0645">Protease</keyword>
<evidence type="ECO:0000313" key="9">
    <source>
        <dbReference type="EMBL" id="KAE9328354.1"/>
    </source>
</evidence>
<keyword evidence="6" id="KW-0378">Hydrolase</keyword>
<evidence type="ECO:0000256" key="2">
    <source>
        <dbReference type="ARBA" id="ARBA00022679"/>
    </source>
</evidence>
<keyword evidence="2" id="KW-0808">Transferase</keyword>
<dbReference type="EMBL" id="QXFT01001117">
    <property type="protein sequence ID" value="KAE9328354.1"/>
    <property type="molecule type" value="Genomic_DNA"/>
</dbReference>
<evidence type="ECO:0000256" key="3">
    <source>
        <dbReference type="ARBA" id="ARBA00022695"/>
    </source>
</evidence>
<evidence type="ECO:0000256" key="1">
    <source>
        <dbReference type="ARBA" id="ARBA00022670"/>
    </source>
</evidence>